<protein>
    <submittedName>
        <fullName evidence="6">Uncharacterized protein</fullName>
    </submittedName>
</protein>
<dbReference type="EMBL" id="JAAAHW010008037">
    <property type="protein sequence ID" value="KAF9945333.1"/>
    <property type="molecule type" value="Genomic_DNA"/>
</dbReference>
<dbReference type="GO" id="GO:0016020">
    <property type="term" value="C:membrane"/>
    <property type="evidence" value="ECO:0007669"/>
    <property type="project" value="UniProtKB-SubCell"/>
</dbReference>
<dbReference type="InterPro" id="IPR019325">
    <property type="entry name" value="NEDD4/Bsd2"/>
</dbReference>
<reference evidence="6" key="1">
    <citation type="journal article" date="2020" name="Fungal Divers.">
        <title>Resolving the Mortierellaceae phylogeny through synthesis of multi-gene phylogenetics and phylogenomics.</title>
        <authorList>
            <person name="Vandepol N."/>
            <person name="Liber J."/>
            <person name="Desiro A."/>
            <person name="Na H."/>
            <person name="Kennedy M."/>
            <person name="Barry K."/>
            <person name="Grigoriev I.V."/>
            <person name="Miller A.N."/>
            <person name="O'Donnell K."/>
            <person name="Stajich J.E."/>
            <person name="Bonito G."/>
        </authorList>
    </citation>
    <scope>NUCLEOTIDE SEQUENCE</scope>
    <source>
        <strain evidence="6">MES-2147</strain>
    </source>
</reference>
<dbReference type="Pfam" id="PF10176">
    <property type="entry name" value="NEDD4_Bsd2"/>
    <property type="match status" value="1"/>
</dbReference>
<feature type="transmembrane region" description="Helical" evidence="5">
    <location>
        <begin position="53"/>
        <end position="70"/>
    </location>
</feature>
<proteinExistence type="predicted"/>
<evidence type="ECO:0000313" key="6">
    <source>
        <dbReference type="EMBL" id="KAF9945333.1"/>
    </source>
</evidence>
<organism evidence="6 7">
    <name type="scientific">Modicella reniformis</name>
    <dbReference type="NCBI Taxonomy" id="1440133"/>
    <lineage>
        <taxon>Eukaryota</taxon>
        <taxon>Fungi</taxon>
        <taxon>Fungi incertae sedis</taxon>
        <taxon>Mucoromycota</taxon>
        <taxon>Mortierellomycotina</taxon>
        <taxon>Mortierellomycetes</taxon>
        <taxon>Mortierellales</taxon>
        <taxon>Mortierellaceae</taxon>
        <taxon>Modicella</taxon>
    </lineage>
</organism>
<evidence type="ECO:0000256" key="3">
    <source>
        <dbReference type="ARBA" id="ARBA00022989"/>
    </source>
</evidence>
<dbReference type="Proteomes" id="UP000749646">
    <property type="component" value="Unassembled WGS sequence"/>
</dbReference>
<keyword evidence="3 5" id="KW-1133">Transmembrane helix</keyword>
<dbReference type="GO" id="GO:0030001">
    <property type="term" value="P:metal ion transport"/>
    <property type="evidence" value="ECO:0007669"/>
    <property type="project" value="InterPro"/>
</dbReference>
<evidence type="ECO:0000256" key="2">
    <source>
        <dbReference type="ARBA" id="ARBA00022692"/>
    </source>
</evidence>
<name>A0A9P6LVV2_9FUNG</name>
<sequence length="78" mass="8697">FLLTYLLHTSLATKNGSKAGLGITLLLEQDKDSDTRYMGNGGENMRSMKEYSWLSYFLVFLAGIMLQAGLDKKTGQED</sequence>
<keyword evidence="4 5" id="KW-0472">Membrane</keyword>
<keyword evidence="2 5" id="KW-0812">Transmembrane</keyword>
<evidence type="ECO:0000256" key="1">
    <source>
        <dbReference type="ARBA" id="ARBA00004141"/>
    </source>
</evidence>
<evidence type="ECO:0000256" key="4">
    <source>
        <dbReference type="ARBA" id="ARBA00023136"/>
    </source>
</evidence>
<dbReference type="GO" id="GO:0007034">
    <property type="term" value="P:vacuolar transport"/>
    <property type="evidence" value="ECO:0007669"/>
    <property type="project" value="InterPro"/>
</dbReference>
<keyword evidence="7" id="KW-1185">Reference proteome</keyword>
<accession>A0A9P6LVV2</accession>
<comment type="subcellular location">
    <subcellularLocation>
        <location evidence="1">Membrane</location>
        <topology evidence="1">Multi-pass membrane protein</topology>
    </subcellularLocation>
</comment>
<evidence type="ECO:0000313" key="7">
    <source>
        <dbReference type="Proteomes" id="UP000749646"/>
    </source>
</evidence>
<evidence type="ECO:0000256" key="5">
    <source>
        <dbReference type="SAM" id="Phobius"/>
    </source>
</evidence>
<dbReference type="OrthoDB" id="10003116at2759"/>
<feature type="non-terminal residue" evidence="6">
    <location>
        <position position="1"/>
    </location>
</feature>
<comment type="caution">
    <text evidence="6">The sequence shown here is derived from an EMBL/GenBank/DDBJ whole genome shotgun (WGS) entry which is preliminary data.</text>
</comment>
<gene>
    <name evidence="6" type="ORF">BGZ65_010868</name>
</gene>
<dbReference type="GO" id="GO:0005737">
    <property type="term" value="C:cytoplasm"/>
    <property type="evidence" value="ECO:0007669"/>
    <property type="project" value="UniProtKB-ARBA"/>
</dbReference>
<dbReference type="AlphaFoldDB" id="A0A9P6LVV2"/>